<protein>
    <submittedName>
        <fullName evidence="1">DUF2634 domain-containing protein</fullName>
    </submittedName>
</protein>
<keyword evidence="2" id="KW-1185">Reference proteome</keyword>
<organism evidence="1 2">
    <name type="scientific">Paenibacillus mesotrionivorans</name>
    <dbReference type="NCBI Taxonomy" id="3160968"/>
    <lineage>
        <taxon>Bacteria</taxon>
        <taxon>Bacillati</taxon>
        <taxon>Bacillota</taxon>
        <taxon>Bacilli</taxon>
        <taxon>Bacillales</taxon>
        <taxon>Paenibacillaceae</taxon>
        <taxon>Paenibacillus</taxon>
    </lineage>
</organism>
<accession>A0ACC7NVD8</accession>
<proteinExistence type="predicted"/>
<reference evidence="1" key="1">
    <citation type="submission" date="2024-12" db="EMBL/GenBank/DDBJ databases">
        <authorList>
            <person name="Wu N."/>
        </authorList>
    </citation>
    <scope>NUCLEOTIDE SEQUENCE</scope>
    <source>
        <strain evidence="1">P15</strain>
    </source>
</reference>
<dbReference type="EMBL" id="JBJURJ010000006">
    <property type="protein sequence ID" value="MFM9328729.1"/>
    <property type="molecule type" value="Genomic_DNA"/>
</dbReference>
<gene>
    <name evidence="1" type="ORF">ACI1P1_10555</name>
</gene>
<name>A0ACC7NVD8_9BACL</name>
<evidence type="ECO:0000313" key="1">
    <source>
        <dbReference type="EMBL" id="MFM9328729.1"/>
    </source>
</evidence>
<comment type="caution">
    <text evidence="1">The sequence shown here is derived from an EMBL/GenBank/DDBJ whole genome shotgun (WGS) entry which is preliminary data.</text>
</comment>
<dbReference type="Proteomes" id="UP001631969">
    <property type="component" value="Unassembled WGS sequence"/>
</dbReference>
<evidence type="ECO:0000313" key="2">
    <source>
        <dbReference type="Proteomes" id="UP001631969"/>
    </source>
</evidence>
<sequence length="140" mass="15732">MAGIFPFMEVPADTLGKKELPLFREYAWDFGSGQMKLVNGAPVVVEGQEALRVWIYKALRTARYRYLGYSPYYGTELEALIGSSYTTGATQLELTRYIREALLVNPYITGVPQVEANLQGDRLEGIVRVETIYGEVKVDV</sequence>